<dbReference type="AlphaFoldDB" id="A0A1C2J9S9"/>
<sequence>MESENPSVNSISANPNASKAMVETLVPAGLSGVVREKAIDAMFLSISVLHMSLEDVQRRIQEIAMVHHQPLDSPQVWLRFNREVQALSLTRDPVKDLADQLPPKERSEFLASVSTAKKVLGYSPEDVKELLSVVQMGNVNDPVGAAKAFSEGISGEVGDHANSVSGRNGVYSWDQKATGWGGDGQDGTGAVVKPERDIADAATPAKTHEEMIVSGGDDDLNSDREAELDQAEVDVETIHQKAASHLNDRNYIGYRTFMENAEILDTDHKGRGKAAKNRDGNEQEPERITAKLKTNLWLASDDSARGAIPDIMKKIRELQGLPESEVVTKKALDRMETPLDKLVADFGEKKGKRRDNKPALQR</sequence>
<protein>
    <submittedName>
        <fullName evidence="2">Uncharacterized protein</fullName>
    </submittedName>
</protein>
<gene>
    <name evidence="2" type="ORF">A6P07_03105</name>
</gene>
<evidence type="ECO:0000313" key="3">
    <source>
        <dbReference type="Proteomes" id="UP000094893"/>
    </source>
</evidence>
<evidence type="ECO:0000313" key="2">
    <source>
        <dbReference type="EMBL" id="OCX76101.1"/>
    </source>
</evidence>
<dbReference type="Proteomes" id="UP000094893">
    <property type="component" value="Unassembled WGS sequence"/>
</dbReference>
<organism evidence="2 3">
    <name type="scientific">Acidithiobacillus thiooxidans</name>
    <name type="common">Thiobacillus thiooxidans</name>
    <dbReference type="NCBI Taxonomy" id="930"/>
    <lineage>
        <taxon>Bacteria</taxon>
        <taxon>Pseudomonadati</taxon>
        <taxon>Pseudomonadota</taxon>
        <taxon>Acidithiobacillia</taxon>
        <taxon>Acidithiobacillales</taxon>
        <taxon>Acidithiobacillaceae</taxon>
        <taxon>Acidithiobacillus</taxon>
    </lineage>
</organism>
<feature type="region of interest" description="Disordered" evidence="1">
    <location>
        <begin position="343"/>
        <end position="362"/>
    </location>
</feature>
<evidence type="ECO:0000256" key="1">
    <source>
        <dbReference type="SAM" id="MobiDB-lite"/>
    </source>
</evidence>
<reference evidence="2 3" key="1">
    <citation type="journal article" date="2016" name="Int. J. Mol. Sci.">
        <title>Comparative genomics of the extreme acidophile Acidithiobacillus thiooxidans reveals intraspecific divergence and niche adaptation.</title>
        <authorList>
            <person name="Zhang X."/>
            <person name="Feng X."/>
            <person name="Tao J."/>
            <person name="Ma L."/>
            <person name="Xiao Y."/>
            <person name="Liang Y."/>
            <person name="Liu X."/>
            <person name="Yin H."/>
        </authorList>
    </citation>
    <scope>NUCLEOTIDE SEQUENCE [LARGE SCALE GENOMIC DNA]</scope>
    <source>
        <strain evidence="2 3">A02</strain>
    </source>
</reference>
<name>A0A1C2J9S9_ACITH</name>
<proteinExistence type="predicted"/>
<dbReference type="EMBL" id="LWSA01000030">
    <property type="protein sequence ID" value="OCX76101.1"/>
    <property type="molecule type" value="Genomic_DNA"/>
</dbReference>
<dbReference type="RefSeq" id="WP_024893939.1">
    <property type="nucleotide sequence ID" value="NZ_LWRZ01000026.1"/>
</dbReference>
<comment type="caution">
    <text evidence="2">The sequence shown here is derived from an EMBL/GenBank/DDBJ whole genome shotgun (WGS) entry which is preliminary data.</text>
</comment>
<accession>A0A1C2J9S9</accession>